<gene>
    <name evidence="2" type="ORF">HX822_04205</name>
</gene>
<dbReference type="EMBL" id="JACARG010000009">
    <property type="protein sequence ID" value="NWE12130.1"/>
    <property type="molecule type" value="Genomic_DNA"/>
</dbReference>
<evidence type="ECO:0000259" key="1">
    <source>
        <dbReference type="Pfam" id="PF13503"/>
    </source>
</evidence>
<evidence type="ECO:0000313" key="2">
    <source>
        <dbReference type="EMBL" id="NWE12130.1"/>
    </source>
</evidence>
<dbReference type="RefSeq" id="WP_177076091.1">
    <property type="nucleotide sequence ID" value="NZ_JACARG010000009.1"/>
</dbReference>
<dbReference type="Pfam" id="PF13503">
    <property type="entry name" value="DUF4123"/>
    <property type="match status" value="1"/>
</dbReference>
<sequence>MISPGLWLESAPLQAGEQLFAVLGNASDCKPLEAWRRTDGRALSPIWAGSEYAAWDEVMPCVAVVAVDSAFLEWAAECEGTDWGWLAVSSCSLQTVAEHLRSLTKVLLPDGQTVFFRFWDGAYTLPVLQALGPGARELLPVFSRYWINGHPHEVAISTAGAAKPSPWWQVPPQVLQYLSEQSSVTLVDNLLQWLEEQRPDLHSAFALATLKHKVAHFARGPDVSHQALAAWLASELG</sequence>
<reference evidence="2 3" key="1">
    <citation type="submission" date="2020-04" db="EMBL/GenBank/DDBJ databases">
        <title>Molecular characterization of pseudomonads from Agaricus bisporus reveal novel blotch 2 pathogens in Western Europe.</title>
        <authorList>
            <person name="Taparia T."/>
            <person name="Krijger M."/>
            <person name="Haynes E."/>
            <person name="Elpinstone J.G."/>
            <person name="Noble R."/>
            <person name="Van Der Wolf J."/>
        </authorList>
    </citation>
    <scope>NUCLEOTIDE SEQUENCE [LARGE SCALE GENOMIC DNA]</scope>
    <source>
        <strain evidence="2 3">IPO3782</strain>
    </source>
</reference>
<evidence type="ECO:0000313" key="3">
    <source>
        <dbReference type="Proteomes" id="UP000531950"/>
    </source>
</evidence>
<comment type="caution">
    <text evidence="2">The sequence shown here is derived from an EMBL/GenBank/DDBJ whole genome shotgun (WGS) entry which is preliminary data.</text>
</comment>
<name>A0A7Y8ECI8_9PSED</name>
<protein>
    <submittedName>
        <fullName evidence="2">DUF4123 domain-containing protein</fullName>
    </submittedName>
</protein>
<feature type="domain" description="DUF4123" evidence="1">
    <location>
        <begin position="19"/>
        <end position="135"/>
    </location>
</feature>
<accession>A0A7Y8ECI8</accession>
<proteinExistence type="predicted"/>
<dbReference type="InterPro" id="IPR025391">
    <property type="entry name" value="DUF4123"/>
</dbReference>
<dbReference type="Proteomes" id="UP000531950">
    <property type="component" value="Unassembled WGS sequence"/>
</dbReference>
<dbReference type="AlphaFoldDB" id="A0A7Y8ECI8"/>
<organism evidence="2 3">
    <name type="scientific">Pseudomonas yamanorum</name>
    <dbReference type="NCBI Taxonomy" id="515393"/>
    <lineage>
        <taxon>Bacteria</taxon>
        <taxon>Pseudomonadati</taxon>
        <taxon>Pseudomonadota</taxon>
        <taxon>Gammaproteobacteria</taxon>
        <taxon>Pseudomonadales</taxon>
        <taxon>Pseudomonadaceae</taxon>
        <taxon>Pseudomonas</taxon>
    </lineage>
</organism>